<dbReference type="AlphaFoldDB" id="A0A381DJK2"/>
<comment type="catalytic activity">
    <reaction evidence="5">
        <text>a quinone + NADH + 5 H(+)(in) = a quinol + NAD(+) + 4 H(+)(out)</text>
        <dbReference type="Rhea" id="RHEA:57888"/>
        <dbReference type="ChEBI" id="CHEBI:15378"/>
        <dbReference type="ChEBI" id="CHEBI:24646"/>
        <dbReference type="ChEBI" id="CHEBI:57540"/>
        <dbReference type="ChEBI" id="CHEBI:57945"/>
        <dbReference type="ChEBI" id="CHEBI:132124"/>
    </reaction>
</comment>
<keyword evidence="7" id="KW-0560">Oxidoreductase</keyword>
<dbReference type="Pfam" id="PF00146">
    <property type="entry name" value="NADHdh"/>
    <property type="match status" value="1"/>
</dbReference>
<dbReference type="PANTHER" id="PTHR11432">
    <property type="entry name" value="NADH DEHYDROGENASE SUBUNIT 1"/>
    <property type="match status" value="1"/>
</dbReference>
<dbReference type="InterPro" id="IPR001694">
    <property type="entry name" value="NADH_UbQ_OxRdtase_su1/FPO"/>
</dbReference>
<dbReference type="Proteomes" id="UP000254920">
    <property type="component" value="Unassembled WGS sequence"/>
</dbReference>
<feature type="transmembrane region" description="Helical" evidence="5">
    <location>
        <begin position="275"/>
        <end position="295"/>
    </location>
</feature>
<evidence type="ECO:0000256" key="3">
    <source>
        <dbReference type="ARBA" id="ARBA00022989"/>
    </source>
</evidence>
<evidence type="ECO:0000256" key="1">
    <source>
        <dbReference type="ARBA" id="ARBA00004141"/>
    </source>
</evidence>
<dbReference type="EC" id="7.1.1.-" evidence="5"/>
<dbReference type="GO" id="GO:0048038">
    <property type="term" value="F:quinone binding"/>
    <property type="evidence" value="ECO:0007669"/>
    <property type="project" value="UniProtKB-KW"/>
</dbReference>
<feature type="transmembrane region" description="Helical" evidence="5">
    <location>
        <begin position="307"/>
        <end position="330"/>
    </location>
</feature>
<evidence type="ECO:0000313" key="7">
    <source>
        <dbReference type="EMBL" id="SUX10859.1"/>
    </source>
</evidence>
<keyword evidence="8" id="KW-1185">Reference proteome</keyword>
<keyword evidence="4 5" id="KW-0472">Membrane</keyword>
<keyword evidence="5" id="KW-1278">Translocase</keyword>
<keyword evidence="5 6" id="KW-0520">NAD</keyword>
<comment type="function">
    <text evidence="5">NDH-1 shuttles electrons from NADH, via FMN and iron-sulfur (Fe-S) centers, to quinones in the respiratory chain. The immediate electron acceptor for the enzyme in this species is believed to be ubiquinone. Couples the redox reaction to proton translocation (for every two electrons transferred, four hydrogen ions are translocated across the cytoplasmic membrane), and thus conserves the redox energy in a proton gradient. This subunit may bind ubiquinone.</text>
</comment>
<dbReference type="RefSeq" id="WP_089183215.1">
    <property type="nucleotide sequence ID" value="NZ_CP043427.1"/>
</dbReference>
<dbReference type="GO" id="GO:0005886">
    <property type="term" value="C:plasma membrane"/>
    <property type="evidence" value="ECO:0007669"/>
    <property type="project" value="UniProtKB-SubCell"/>
</dbReference>
<comment type="subunit">
    <text evidence="5">NDH-1 is composed of 14 different subunits. Subunits NuoA, H, J, K, L, M, N constitute the membrane sector of the complex.</text>
</comment>
<dbReference type="GO" id="GO:0003954">
    <property type="term" value="F:NADH dehydrogenase activity"/>
    <property type="evidence" value="ECO:0007669"/>
    <property type="project" value="TreeGrafter"/>
</dbReference>
<keyword evidence="2 5" id="KW-0812">Transmembrane</keyword>
<feature type="transmembrane region" description="Helical" evidence="5">
    <location>
        <begin position="44"/>
        <end position="66"/>
    </location>
</feature>
<keyword evidence="5" id="KW-1003">Cell membrane</keyword>
<keyword evidence="5" id="KW-0830">Ubiquinone</keyword>
<dbReference type="STRING" id="32024.GCA_000788295_01479"/>
<feature type="transmembrane region" description="Helical" evidence="5">
    <location>
        <begin position="251"/>
        <end position="269"/>
    </location>
</feature>
<organism evidence="7 8">
    <name type="scientific">Campylobacter sputorum subsp. sputorum</name>
    <dbReference type="NCBI Taxonomy" id="32024"/>
    <lineage>
        <taxon>Bacteria</taxon>
        <taxon>Pseudomonadati</taxon>
        <taxon>Campylobacterota</taxon>
        <taxon>Epsilonproteobacteria</taxon>
        <taxon>Campylobacterales</taxon>
        <taxon>Campylobacteraceae</taxon>
        <taxon>Campylobacter</taxon>
    </lineage>
</organism>
<protein>
    <recommendedName>
        <fullName evidence="5">NADH-quinone oxidoreductase subunit H</fullName>
        <ecNumber evidence="5">7.1.1.-</ecNumber>
    </recommendedName>
    <alternativeName>
        <fullName evidence="5">NADH dehydrogenase I subunit H</fullName>
    </alternativeName>
    <alternativeName>
        <fullName evidence="5">NDH-1 subunit H</fullName>
    </alternativeName>
</protein>
<name>A0A381DJK2_9BACT</name>
<comment type="similarity">
    <text evidence="5 6">Belongs to the complex I subunit 1 family.</text>
</comment>
<evidence type="ECO:0000256" key="4">
    <source>
        <dbReference type="ARBA" id="ARBA00023136"/>
    </source>
</evidence>
<evidence type="ECO:0000256" key="6">
    <source>
        <dbReference type="RuleBase" id="RU000471"/>
    </source>
</evidence>
<feature type="transmembrane region" description="Helical" evidence="5">
    <location>
        <begin position="78"/>
        <end position="101"/>
    </location>
</feature>
<proteinExistence type="inferred from homology"/>
<evidence type="ECO:0000313" key="8">
    <source>
        <dbReference type="Proteomes" id="UP000254920"/>
    </source>
</evidence>
<feature type="transmembrane region" description="Helical" evidence="5">
    <location>
        <begin position="12"/>
        <end position="32"/>
    </location>
</feature>
<dbReference type="GeneID" id="93091490"/>
<evidence type="ECO:0000256" key="5">
    <source>
        <dbReference type="HAMAP-Rule" id="MF_01350"/>
    </source>
</evidence>
<dbReference type="PANTHER" id="PTHR11432:SF3">
    <property type="entry name" value="NADH-UBIQUINONE OXIDOREDUCTASE CHAIN 1"/>
    <property type="match status" value="1"/>
</dbReference>
<dbReference type="GO" id="GO:0016655">
    <property type="term" value="F:oxidoreductase activity, acting on NAD(P)H, quinone or similar compound as acceptor"/>
    <property type="evidence" value="ECO:0007669"/>
    <property type="project" value="UniProtKB-UniRule"/>
</dbReference>
<sequence length="331" mass="36552">MSDSAFMILEVVVKSLVILAIIASLGGLATYAERKVLAYMQRRIGPWMVGPAGVLQIVADMIKLFCKEDIVPRNANKFIFKIAPLVTTTAAFSALAAIPFLPEFTLFGYTIRPILADVGVGVLYVIGCMGICVYGTLLSGLASYNKFALLSSARAVAQLLSFEAINSLALLSVIMVVGSLSLIDINNAQSGSIFHWFIFKQPLAFVLYYMATFVESNRTPFCLTENETELLAGNSTEYSGMRFGMFFIGEYANMITSSILLSLVFMGGFNSLWIIPGWIMMLLKSSLFFFIFLWTRAAWPHLRPDQIMGLCWKVCLPLALLNIFITAILLI</sequence>
<feature type="transmembrane region" description="Helical" evidence="5">
    <location>
        <begin position="156"/>
        <end position="181"/>
    </location>
</feature>
<dbReference type="HAMAP" id="MF_01350">
    <property type="entry name" value="NDH1_NuoH"/>
    <property type="match status" value="1"/>
</dbReference>
<accession>A0A381DJK2</accession>
<feature type="transmembrane region" description="Helical" evidence="5">
    <location>
        <begin position="121"/>
        <end position="144"/>
    </location>
</feature>
<feature type="transmembrane region" description="Helical" evidence="5">
    <location>
        <begin position="193"/>
        <end position="211"/>
    </location>
</feature>
<dbReference type="EMBL" id="UFVD01000001">
    <property type="protein sequence ID" value="SUX10859.1"/>
    <property type="molecule type" value="Genomic_DNA"/>
</dbReference>
<dbReference type="OrthoDB" id="9803734at2"/>
<gene>
    <name evidence="5 7" type="primary">nuoH</name>
    <name evidence="7" type="ORF">NCTC12475_01070</name>
</gene>
<keyword evidence="5" id="KW-0874">Quinone</keyword>
<comment type="subcellular location">
    <subcellularLocation>
        <location evidence="5 6">Cell membrane</location>
        <topology evidence="5 6">Multi-pass membrane protein</topology>
    </subcellularLocation>
    <subcellularLocation>
        <location evidence="1">Membrane</location>
        <topology evidence="1">Multi-pass membrane protein</topology>
    </subcellularLocation>
</comment>
<dbReference type="GO" id="GO:0009060">
    <property type="term" value="P:aerobic respiration"/>
    <property type="evidence" value="ECO:0007669"/>
    <property type="project" value="TreeGrafter"/>
</dbReference>
<keyword evidence="3 5" id="KW-1133">Transmembrane helix</keyword>
<dbReference type="InterPro" id="IPR018086">
    <property type="entry name" value="NADH_UbQ_OxRdtase_su1_CS"/>
</dbReference>
<reference evidence="7 8" key="1">
    <citation type="submission" date="2018-06" db="EMBL/GenBank/DDBJ databases">
        <authorList>
            <consortium name="Pathogen Informatics"/>
            <person name="Doyle S."/>
        </authorList>
    </citation>
    <scope>NUCLEOTIDE SEQUENCE [LARGE SCALE GENOMIC DNA]</scope>
    <source>
        <strain evidence="7 8">NCTC12475</strain>
    </source>
</reference>
<dbReference type="NCBIfam" id="NF004741">
    <property type="entry name" value="PRK06076.1-2"/>
    <property type="match status" value="1"/>
</dbReference>
<evidence type="ECO:0000256" key="2">
    <source>
        <dbReference type="ARBA" id="ARBA00022692"/>
    </source>
</evidence>
<dbReference type="PROSITE" id="PS00667">
    <property type="entry name" value="COMPLEX1_ND1_1"/>
    <property type="match status" value="1"/>
</dbReference>